<evidence type="ECO:0000259" key="2">
    <source>
        <dbReference type="PROSITE" id="PS50110"/>
    </source>
</evidence>
<dbReference type="SUPFAM" id="SSF55073">
    <property type="entry name" value="Nucleotide cyclase"/>
    <property type="match status" value="1"/>
</dbReference>
<dbReference type="InterPro" id="IPR029787">
    <property type="entry name" value="Nucleotide_cyclase"/>
</dbReference>
<dbReference type="Gene3D" id="3.20.20.450">
    <property type="entry name" value="EAL domain"/>
    <property type="match status" value="1"/>
</dbReference>
<dbReference type="SMART" id="SM00267">
    <property type="entry name" value="GGDEF"/>
    <property type="match status" value="1"/>
</dbReference>
<dbReference type="SUPFAM" id="SSF52172">
    <property type="entry name" value="CheY-like"/>
    <property type="match status" value="1"/>
</dbReference>
<feature type="domain" description="GGDEF" evidence="4">
    <location>
        <begin position="204"/>
        <end position="337"/>
    </location>
</feature>
<feature type="domain" description="EAL" evidence="3">
    <location>
        <begin position="346"/>
        <end position="602"/>
    </location>
</feature>
<dbReference type="PROSITE" id="PS50110">
    <property type="entry name" value="RESPONSE_REGULATORY"/>
    <property type="match status" value="1"/>
</dbReference>
<dbReference type="InterPro" id="IPR000160">
    <property type="entry name" value="GGDEF_dom"/>
</dbReference>
<reference evidence="5 6" key="1">
    <citation type="submission" date="2024-04" db="EMBL/GenBank/DDBJ databases">
        <title>Okeanomitos corallinicola gen. &amp; sp. nov. (Nostocales, Cyanobacteria), a new toxic marine heterocyst-forming cyanobacterium from a coral reef.</title>
        <authorList>
            <person name="Li H."/>
            <person name="Li R."/>
            <person name="Kang J."/>
            <person name="Hii K.S."/>
            <person name="Mohamed H.F."/>
            <person name="Xu X."/>
            <person name="Luo Z."/>
        </authorList>
    </citation>
    <scope>NUCLEOTIDE SEQUENCE [LARGE SCALE GENOMIC DNA]</scope>
    <source>
        <strain evidence="5 6">TIOX110</strain>
    </source>
</reference>
<dbReference type="PANTHER" id="PTHR44757:SF2">
    <property type="entry name" value="BIOFILM ARCHITECTURE MAINTENANCE PROTEIN MBAA"/>
    <property type="match status" value="1"/>
</dbReference>
<protein>
    <submittedName>
        <fullName evidence="5">EAL domain-containing protein</fullName>
    </submittedName>
</protein>
<dbReference type="SUPFAM" id="SSF141868">
    <property type="entry name" value="EAL domain-like"/>
    <property type="match status" value="1"/>
</dbReference>
<proteinExistence type="predicted"/>
<keyword evidence="6" id="KW-1185">Reference proteome</keyword>
<evidence type="ECO:0000256" key="1">
    <source>
        <dbReference type="PROSITE-ProRule" id="PRU00169"/>
    </source>
</evidence>
<accession>A0ABZ2UXS2</accession>
<dbReference type="Gene3D" id="3.30.70.270">
    <property type="match status" value="1"/>
</dbReference>
<dbReference type="SMART" id="SM00448">
    <property type="entry name" value="REC"/>
    <property type="match status" value="1"/>
</dbReference>
<dbReference type="Proteomes" id="UP001483337">
    <property type="component" value="Chromosome"/>
</dbReference>
<dbReference type="CDD" id="cd01949">
    <property type="entry name" value="GGDEF"/>
    <property type="match status" value="1"/>
</dbReference>
<dbReference type="InterPro" id="IPR052155">
    <property type="entry name" value="Biofilm_reg_signaling"/>
</dbReference>
<dbReference type="Gene3D" id="3.40.50.2300">
    <property type="match status" value="1"/>
</dbReference>
<dbReference type="PROSITE" id="PS50887">
    <property type="entry name" value="GGDEF"/>
    <property type="match status" value="1"/>
</dbReference>
<dbReference type="InterPro" id="IPR043128">
    <property type="entry name" value="Rev_trsase/Diguanyl_cyclase"/>
</dbReference>
<name>A0ABZ2UXS2_9CYAN</name>
<dbReference type="CDD" id="cd19920">
    <property type="entry name" value="REC_PA4781-like"/>
    <property type="match status" value="1"/>
</dbReference>
<dbReference type="SMART" id="SM00052">
    <property type="entry name" value="EAL"/>
    <property type="match status" value="1"/>
</dbReference>
<feature type="modified residue" description="4-aspartylphosphate" evidence="1">
    <location>
        <position position="68"/>
    </location>
</feature>
<evidence type="ECO:0000313" key="5">
    <source>
        <dbReference type="EMBL" id="WZB89806.1"/>
    </source>
</evidence>
<dbReference type="EMBL" id="CP150886">
    <property type="protein sequence ID" value="WZB89806.1"/>
    <property type="molecule type" value="Genomic_DNA"/>
</dbReference>
<dbReference type="InterPro" id="IPR001633">
    <property type="entry name" value="EAL_dom"/>
</dbReference>
<dbReference type="Pfam" id="PF00990">
    <property type="entry name" value="GGDEF"/>
    <property type="match status" value="1"/>
</dbReference>
<dbReference type="InterPro" id="IPR011006">
    <property type="entry name" value="CheY-like_superfamily"/>
</dbReference>
<sequence>MNNIVSAEQNLSSSTFPKNILIVDDVLENIRLLSSILEKQGYQTRKAISGKMALMAVKTDQPSLILLDIRMPEMTGYEVCQQLKSNPKTNKIPIIFLSAADEVSDKLQGFQAGGADYITKPFHIEEVLARVQHQLTIIKAHKTISDLNTRLEERVKERTQELEIANNQLLTMAFQDSLTKLPNRALLMKELWQSIEKQIANPHDQFAVLYLDCDRFKIINDSLGHLAGDELLIAVAQRLKSILNTQDLLARLGGDEFVILLTQITEQSQVKEIVENIFQRFTDSFTLREREVFLSFSIGVVTECSHYRDPEALLRHADIAMYKAKSLGKNQYQIFAQAMYEEACQRLQMETELRKGMQFSGFTLHYQPIIELNTGKIVGTEALIRWYHPTLGLIPPAEFIPIAEETGLIIQMGEWILKQACSQLRSWQEQKIVDPYFYISVNVSAYQFSRPQFVQQIDDILAETQISPQCLRLEITETAIMDNTSSAAMVIDNIRQRNIQLSIDDFGTGYSSLSYLHSFPVDNLKIDRSFIERLQDTPASLSMVQAMIQIAKNMGMNIIAEGIETNEQWEQLKLLNCPFGQGFLFSQPLDAEKIADVIMNGFQKK</sequence>
<dbReference type="InterPro" id="IPR001789">
    <property type="entry name" value="Sig_transdc_resp-reg_receiver"/>
</dbReference>
<evidence type="ECO:0000313" key="6">
    <source>
        <dbReference type="Proteomes" id="UP001483337"/>
    </source>
</evidence>
<dbReference type="CDD" id="cd01948">
    <property type="entry name" value="EAL"/>
    <property type="match status" value="1"/>
</dbReference>
<keyword evidence="1" id="KW-0597">Phosphoprotein</keyword>
<dbReference type="RefSeq" id="WP_353932701.1">
    <property type="nucleotide sequence ID" value="NZ_CP150886.1"/>
</dbReference>
<gene>
    <name evidence="5" type="ORF">WJM97_08975</name>
</gene>
<dbReference type="PROSITE" id="PS50883">
    <property type="entry name" value="EAL"/>
    <property type="match status" value="1"/>
</dbReference>
<dbReference type="InterPro" id="IPR035919">
    <property type="entry name" value="EAL_sf"/>
</dbReference>
<dbReference type="Pfam" id="PF00072">
    <property type="entry name" value="Response_reg"/>
    <property type="match status" value="1"/>
</dbReference>
<dbReference type="Pfam" id="PF00563">
    <property type="entry name" value="EAL"/>
    <property type="match status" value="1"/>
</dbReference>
<feature type="domain" description="Response regulatory" evidence="2">
    <location>
        <begin position="19"/>
        <end position="135"/>
    </location>
</feature>
<evidence type="ECO:0000259" key="3">
    <source>
        <dbReference type="PROSITE" id="PS50883"/>
    </source>
</evidence>
<dbReference type="PANTHER" id="PTHR44757">
    <property type="entry name" value="DIGUANYLATE CYCLASE DGCP"/>
    <property type="match status" value="1"/>
</dbReference>
<organism evidence="5 6">
    <name type="scientific">Okeanomitos corallinicola TIOX110</name>
    <dbReference type="NCBI Taxonomy" id="3133117"/>
    <lineage>
        <taxon>Bacteria</taxon>
        <taxon>Bacillati</taxon>
        <taxon>Cyanobacteriota</taxon>
        <taxon>Cyanophyceae</taxon>
        <taxon>Nostocales</taxon>
        <taxon>Aphanizomenonaceae</taxon>
        <taxon>Okeanomitos</taxon>
    </lineage>
</organism>
<evidence type="ECO:0000259" key="4">
    <source>
        <dbReference type="PROSITE" id="PS50887"/>
    </source>
</evidence>
<dbReference type="NCBIfam" id="TIGR00254">
    <property type="entry name" value="GGDEF"/>
    <property type="match status" value="1"/>
</dbReference>